<reference evidence="3" key="1">
    <citation type="journal article" date="2020" name="Stud. Mycol.">
        <title>101 Dothideomycetes genomes: a test case for predicting lifestyles and emergence of pathogens.</title>
        <authorList>
            <person name="Haridas S."/>
            <person name="Albert R."/>
            <person name="Binder M."/>
            <person name="Bloem J."/>
            <person name="Labutti K."/>
            <person name="Salamov A."/>
            <person name="Andreopoulos B."/>
            <person name="Baker S."/>
            <person name="Barry K."/>
            <person name="Bills G."/>
            <person name="Bluhm B."/>
            <person name="Cannon C."/>
            <person name="Castanera R."/>
            <person name="Culley D."/>
            <person name="Daum C."/>
            <person name="Ezra D."/>
            <person name="Gonzalez J."/>
            <person name="Henrissat B."/>
            <person name="Kuo A."/>
            <person name="Liang C."/>
            <person name="Lipzen A."/>
            <person name="Lutzoni F."/>
            <person name="Magnuson J."/>
            <person name="Mondo S."/>
            <person name="Nolan M."/>
            <person name="Ohm R."/>
            <person name="Pangilinan J."/>
            <person name="Park H.-J."/>
            <person name="Ramirez L."/>
            <person name="Alfaro M."/>
            <person name="Sun H."/>
            <person name="Tritt A."/>
            <person name="Yoshinaga Y."/>
            <person name="Zwiers L.-H."/>
            <person name="Turgeon B."/>
            <person name="Goodwin S."/>
            <person name="Spatafora J."/>
            <person name="Crous P."/>
            <person name="Grigoriev I."/>
        </authorList>
    </citation>
    <scope>NUCLEOTIDE SEQUENCE</scope>
    <source>
        <strain evidence="3">CBS 675.92</strain>
    </source>
</reference>
<keyword evidence="2" id="KW-1133">Transmembrane helix</keyword>
<evidence type="ECO:0000256" key="2">
    <source>
        <dbReference type="SAM" id="Phobius"/>
    </source>
</evidence>
<evidence type="ECO:0000313" key="3">
    <source>
        <dbReference type="EMBL" id="KAF1954387.1"/>
    </source>
</evidence>
<evidence type="ECO:0000313" key="4">
    <source>
        <dbReference type="Proteomes" id="UP000800035"/>
    </source>
</evidence>
<feature type="compositionally biased region" description="Low complexity" evidence="1">
    <location>
        <begin position="57"/>
        <end position="78"/>
    </location>
</feature>
<dbReference type="Proteomes" id="UP000800035">
    <property type="component" value="Unassembled WGS sequence"/>
</dbReference>
<proteinExistence type="predicted"/>
<gene>
    <name evidence="3" type="ORF">CC80DRAFT_506408</name>
</gene>
<feature type="transmembrane region" description="Helical" evidence="2">
    <location>
        <begin position="99"/>
        <end position="123"/>
    </location>
</feature>
<accession>A0A6A5TZL2</accession>
<protein>
    <submittedName>
        <fullName evidence="3">Uncharacterized protein</fullName>
    </submittedName>
</protein>
<organism evidence="3 4">
    <name type="scientific">Byssothecium circinans</name>
    <dbReference type="NCBI Taxonomy" id="147558"/>
    <lineage>
        <taxon>Eukaryota</taxon>
        <taxon>Fungi</taxon>
        <taxon>Dikarya</taxon>
        <taxon>Ascomycota</taxon>
        <taxon>Pezizomycotina</taxon>
        <taxon>Dothideomycetes</taxon>
        <taxon>Pleosporomycetidae</taxon>
        <taxon>Pleosporales</taxon>
        <taxon>Massarineae</taxon>
        <taxon>Massarinaceae</taxon>
        <taxon>Byssothecium</taxon>
    </lineage>
</organism>
<name>A0A6A5TZL2_9PLEO</name>
<feature type="compositionally biased region" description="Low complexity" evidence="1">
    <location>
        <begin position="250"/>
        <end position="261"/>
    </location>
</feature>
<feature type="region of interest" description="Disordered" evidence="1">
    <location>
        <begin position="26"/>
        <end position="45"/>
    </location>
</feature>
<sequence>MSVIFTTVTGTVVVSPSPISTITLLPPTTRPPGPPVTEGSDTRSKVSTVASTTFTTSTVPTRVPSSTSMGMPSSITSSHPPPSTIPGDVKPGDPMNTALFAFLMITFAFFALSTILGVIYLFWINYRGECPGCASRDSRIKFLQSLGDPLLPLVVKRQEEADVAALAGSNNSQYMKLPRTPYSRAAEQVNTVVDPFRDPDGMFRPRSVGPFHSPIPEPRPENYVLYDSDEERAQRVKHKDRTGSPDSFFNPYNPNPYVYNYKGGGRGKGRASPEEDFENGEGGDLGGMAMNPFQDPEPPPESHRPYVDGPTDYLRPYDIDALEEDGNRSNVPGTVYGSHTTFNPYAYNYRGEPFERGNHANEVQGQNQGADPEVVVPTEKFNAAARLREHYERRRFRNSMVRLASPPRPVNQDVEAQMQVGQTEKEVEVNPTKAWYNPFR</sequence>
<feature type="region of interest" description="Disordered" evidence="1">
    <location>
        <begin position="57"/>
        <end position="88"/>
    </location>
</feature>
<evidence type="ECO:0000256" key="1">
    <source>
        <dbReference type="SAM" id="MobiDB-lite"/>
    </source>
</evidence>
<feature type="region of interest" description="Disordered" evidence="1">
    <location>
        <begin position="231"/>
        <end position="303"/>
    </location>
</feature>
<dbReference type="EMBL" id="ML976999">
    <property type="protein sequence ID" value="KAF1954387.1"/>
    <property type="molecule type" value="Genomic_DNA"/>
</dbReference>
<keyword evidence="4" id="KW-1185">Reference proteome</keyword>
<dbReference type="AlphaFoldDB" id="A0A6A5TZL2"/>
<keyword evidence="2" id="KW-0812">Transmembrane</keyword>
<keyword evidence="2" id="KW-0472">Membrane</keyword>